<feature type="binding site" evidence="9">
    <location>
        <begin position="365"/>
        <end position="372"/>
    </location>
    <ligand>
        <name>GTP</name>
        <dbReference type="ChEBI" id="CHEBI:37565"/>
    </ligand>
</feature>
<dbReference type="CDD" id="cd01887">
    <property type="entry name" value="IF2_eIF5B"/>
    <property type="match status" value="1"/>
</dbReference>
<dbReference type="InterPro" id="IPR027417">
    <property type="entry name" value="P-loop_NTPase"/>
</dbReference>
<dbReference type="KEGG" id="tsv:DSM104635_03961"/>
<dbReference type="FunFam" id="3.40.50.10050:FF:000001">
    <property type="entry name" value="Translation initiation factor IF-2"/>
    <property type="match status" value="1"/>
</dbReference>
<evidence type="ECO:0000313" key="15">
    <source>
        <dbReference type="Proteomes" id="UP000431269"/>
    </source>
</evidence>
<keyword evidence="4 9" id="KW-0963">Cytoplasm</keyword>
<dbReference type="InterPro" id="IPR023115">
    <property type="entry name" value="TIF_IF2_dom3"/>
</dbReference>
<feature type="compositionally biased region" description="Basic and acidic residues" evidence="12">
    <location>
        <begin position="97"/>
        <end position="140"/>
    </location>
</feature>
<dbReference type="AlphaFoldDB" id="A0A6I6MNI2"/>
<dbReference type="InterPro" id="IPR000795">
    <property type="entry name" value="T_Tr_GTP-bd_dom"/>
</dbReference>
<dbReference type="InterPro" id="IPR004161">
    <property type="entry name" value="EFTu-like_2"/>
</dbReference>
<dbReference type="Pfam" id="PF11987">
    <property type="entry name" value="IF-2"/>
    <property type="match status" value="1"/>
</dbReference>
<dbReference type="InterPro" id="IPR005225">
    <property type="entry name" value="Small_GTP-bd"/>
</dbReference>
<dbReference type="EMBL" id="CP047045">
    <property type="protein sequence ID" value="QGZ97095.1"/>
    <property type="molecule type" value="Genomic_DNA"/>
</dbReference>
<dbReference type="CDD" id="cd03692">
    <property type="entry name" value="mtIF2_IVc"/>
    <property type="match status" value="1"/>
</dbReference>
<evidence type="ECO:0000256" key="12">
    <source>
        <dbReference type="SAM" id="MobiDB-lite"/>
    </source>
</evidence>
<evidence type="ECO:0000256" key="6">
    <source>
        <dbReference type="ARBA" id="ARBA00022741"/>
    </source>
</evidence>
<dbReference type="NCBIfam" id="TIGR00231">
    <property type="entry name" value="small_GTP"/>
    <property type="match status" value="1"/>
</dbReference>
<dbReference type="Pfam" id="PF22042">
    <property type="entry name" value="EF-G_D2"/>
    <property type="match status" value="1"/>
</dbReference>
<dbReference type="PANTHER" id="PTHR43381:SF5">
    <property type="entry name" value="TR-TYPE G DOMAIN-CONTAINING PROTEIN"/>
    <property type="match status" value="1"/>
</dbReference>
<evidence type="ECO:0000256" key="2">
    <source>
        <dbReference type="ARBA" id="ARBA00007733"/>
    </source>
</evidence>
<comment type="function">
    <text evidence="9 10">One of the essential components for the initiation of protein synthesis. Protects formylmethionyl-tRNA from spontaneous hydrolysis and promotes its binding to the 30S ribosomal subunits. Also involved in the hydrolysis of GTP during the formation of the 70S ribosomal complex.</text>
</comment>
<dbReference type="GO" id="GO:0005829">
    <property type="term" value="C:cytosol"/>
    <property type="evidence" value="ECO:0007669"/>
    <property type="project" value="TreeGrafter"/>
</dbReference>
<evidence type="ECO:0000256" key="11">
    <source>
        <dbReference type="RuleBase" id="RU000645"/>
    </source>
</evidence>
<dbReference type="InterPro" id="IPR044145">
    <property type="entry name" value="IF2_II"/>
</dbReference>
<dbReference type="GO" id="GO:0005525">
    <property type="term" value="F:GTP binding"/>
    <property type="evidence" value="ECO:0007669"/>
    <property type="project" value="UniProtKB-KW"/>
</dbReference>
<comment type="caution">
    <text evidence="9">Lacks conserved residue(s) required for the propagation of feature annotation.</text>
</comment>
<dbReference type="FunFam" id="2.40.30.10:FF:000008">
    <property type="entry name" value="Translation initiation factor IF-2"/>
    <property type="match status" value="1"/>
</dbReference>
<keyword evidence="6 9" id="KW-0547">Nucleotide-binding</keyword>
<dbReference type="InterPro" id="IPR053905">
    <property type="entry name" value="EF-G-like_DII"/>
</dbReference>
<dbReference type="PROSITE" id="PS01176">
    <property type="entry name" value="IF2"/>
    <property type="match status" value="1"/>
</dbReference>
<dbReference type="Gene3D" id="3.40.50.10050">
    <property type="entry name" value="Translation initiation factor IF- 2, domain 3"/>
    <property type="match status" value="1"/>
</dbReference>
<dbReference type="HAMAP" id="MF_00100_B">
    <property type="entry name" value="IF_2_B"/>
    <property type="match status" value="1"/>
</dbReference>
<name>A0A6I6MNI2_9CAUL</name>
<dbReference type="InterPro" id="IPR006847">
    <property type="entry name" value="IF2_N"/>
</dbReference>
<feature type="binding site" evidence="9">
    <location>
        <begin position="412"/>
        <end position="416"/>
    </location>
    <ligand>
        <name>GTP</name>
        <dbReference type="ChEBI" id="CHEBI:37565"/>
    </ligand>
</feature>
<keyword evidence="15" id="KW-1185">Reference proteome</keyword>
<dbReference type="Proteomes" id="UP000431269">
    <property type="component" value="Chromosome"/>
</dbReference>
<evidence type="ECO:0000256" key="1">
    <source>
        <dbReference type="ARBA" id="ARBA00004496"/>
    </source>
</evidence>
<feature type="compositionally biased region" description="Low complexity" evidence="12">
    <location>
        <begin position="160"/>
        <end position="186"/>
    </location>
</feature>
<dbReference type="Pfam" id="PF08364">
    <property type="entry name" value="IF2_assoc"/>
    <property type="match status" value="1"/>
</dbReference>
<accession>A0A6I6MNI2</accession>
<evidence type="ECO:0000256" key="9">
    <source>
        <dbReference type="HAMAP-Rule" id="MF_00100"/>
    </source>
</evidence>
<comment type="similarity">
    <text evidence="2 9 10">Belongs to the TRAFAC class translation factor GTPase superfamily. Classic translation factor GTPase family. IF-2 subfamily.</text>
</comment>
<dbReference type="InterPro" id="IPR009000">
    <property type="entry name" value="Transl_B-barrel_sf"/>
</dbReference>
<dbReference type="SUPFAM" id="SSF52540">
    <property type="entry name" value="P-loop containing nucleoside triphosphate hydrolases"/>
    <property type="match status" value="1"/>
</dbReference>
<feature type="compositionally biased region" description="Basic and acidic residues" evidence="12">
    <location>
        <begin position="1"/>
        <end position="12"/>
    </location>
</feature>
<evidence type="ECO:0000256" key="8">
    <source>
        <dbReference type="ARBA" id="ARBA00023134"/>
    </source>
</evidence>
<feature type="binding site" evidence="9">
    <location>
        <begin position="466"/>
        <end position="469"/>
    </location>
    <ligand>
        <name>GTP</name>
        <dbReference type="ChEBI" id="CHEBI:37565"/>
    </ligand>
</feature>
<keyword evidence="5 9" id="KW-0396">Initiation factor</keyword>
<proteinExistence type="inferred from homology"/>
<dbReference type="GO" id="GO:0003924">
    <property type="term" value="F:GTPase activity"/>
    <property type="evidence" value="ECO:0007669"/>
    <property type="project" value="UniProtKB-UniRule"/>
</dbReference>
<dbReference type="FunFam" id="2.40.30.10:FF:000007">
    <property type="entry name" value="Translation initiation factor IF-2"/>
    <property type="match status" value="1"/>
</dbReference>
<evidence type="ECO:0000256" key="10">
    <source>
        <dbReference type="RuleBase" id="RU000644"/>
    </source>
</evidence>
<dbReference type="InterPro" id="IPR015760">
    <property type="entry name" value="TIF_IF2"/>
</dbReference>
<dbReference type="Gene3D" id="2.40.30.10">
    <property type="entry name" value="Translation factors"/>
    <property type="match status" value="2"/>
</dbReference>
<feature type="compositionally biased region" description="Pro residues" evidence="12">
    <location>
        <begin position="62"/>
        <end position="71"/>
    </location>
</feature>
<feature type="region of interest" description="Disordered" evidence="12">
    <location>
        <begin position="1"/>
        <end position="222"/>
    </location>
</feature>
<dbReference type="Pfam" id="PF00009">
    <property type="entry name" value="GTP_EFTU"/>
    <property type="match status" value="1"/>
</dbReference>
<evidence type="ECO:0000259" key="13">
    <source>
        <dbReference type="PROSITE" id="PS51722"/>
    </source>
</evidence>
<dbReference type="SUPFAM" id="SSF50447">
    <property type="entry name" value="Translation proteins"/>
    <property type="match status" value="2"/>
</dbReference>
<dbReference type="Gene3D" id="3.40.50.300">
    <property type="entry name" value="P-loop containing nucleotide triphosphate hydrolases"/>
    <property type="match status" value="1"/>
</dbReference>
<evidence type="ECO:0000256" key="4">
    <source>
        <dbReference type="ARBA" id="ARBA00022490"/>
    </source>
</evidence>
<dbReference type="NCBIfam" id="TIGR00487">
    <property type="entry name" value="IF-2"/>
    <property type="match status" value="1"/>
</dbReference>
<dbReference type="RefSeq" id="WP_158767921.1">
    <property type="nucleotide sequence ID" value="NZ_CP047045.1"/>
</dbReference>
<gene>
    <name evidence="9 14" type="primary">infB</name>
    <name evidence="14" type="ORF">DSM104635_03961</name>
</gene>
<dbReference type="InterPro" id="IPR013575">
    <property type="entry name" value="IF2_assoc_dom_bac"/>
</dbReference>
<dbReference type="Pfam" id="PF03144">
    <property type="entry name" value="GTP_EFTU_D2"/>
    <property type="match status" value="1"/>
</dbReference>
<dbReference type="PROSITE" id="PS51722">
    <property type="entry name" value="G_TR_2"/>
    <property type="match status" value="1"/>
</dbReference>
<feature type="compositionally biased region" description="Polar residues" evidence="12">
    <location>
        <begin position="19"/>
        <end position="40"/>
    </location>
</feature>
<organism evidence="14 15">
    <name type="scientific">Terricaulis silvestris</name>
    <dbReference type="NCBI Taxonomy" id="2686094"/>
    <lineage>
        <taxon>Bacteria</taxon>
        <taxon>Pseudomonadati</taxon>
        <taxon>Pseudomonadota</taxon>
        <taxon>Alphaproteobacteria</taxon>
        <taxon>Caulobacterales</taxon>
        <taxon>Caulobacteraceae</taxon>
        <taxon>Terricaulis</taxon>
    </lineage>
</organism>
<dbReference type="CDD" id="cd03702">
    <property type="entry name" value="IF2_mtIF2_II"/>
    <property type="match status" value="1"/>
</dbReference>
<dbReference type="PANTHER" id="PTHR43381">
    <property type="entry name" value="TRANSLATION INITIATION FACTOR IF-2-RELATED"/>
    <property type="match status" value="1"/>
</dbReference>
<comment type="subcellular location">
    <subcellularLocation>
        <location evidence="1 9 11">Cytoplasm</location>
    </subcellularLocation>
</comment>
<protein>
    <recommendedName>
        <fullName evidence="3 9">Translation initiation factor IF-2</fullName>
    </recommendedName>
</protein>
<dbReference type="InterPro" id="IPR036925">
    <property type="entry name" value="TIF_IF2_dom3_sf"/>
</dbReference>
<keyword evidence="8 9" id="KW-0342">GTP-binding</keyword>
<dbReference type="GO" id="GO:0003743">
    <property type="term" value="F:translation initiation factor activity"/>
    <property type="evidence" value="ECO:0007669"/>
    <property type="project" value="UniProtKB-UniRule"/>
</dbReference>
<evidence type="ECO:0000256" key="7">
    <source>
        <dbReference type="ARBA" id="ARBA00022917"/>
    </source>
</evidence>
<dbReference type="Pfam" id="PF04760">
    <property type="entry name" value="IF2_N"/>
    <property type="match status" value="1"/>
</dbReference>
<sequence>MSDGNEQKESPSGRKPLTLTRTASAGTVRQSFSHGRTKQVTVEVREKRAINRPGAGGAAPAAPGPGVPPPLRAKAPAGDAAPVVHTPKPAPGAISGEETRRREDAVRRSMAEREARDQRLKAEEDQRRALDDAQRKKAAEDEAQQAEIEARRRETEEAEAPAAAPVEQTQQRTAAAGAAPVQQQQRDQSDVLSELGGRVKSARKPLPVAPVKPAKKGEPKRREGKLTLDMVEREVAGDDDRVRSLAAYRRAQQKEKERRAKMMGGAGERDVIKREVIVPENITVQELSNRMAVRVADIIKFMMRQGQMMKQSDELDADTAELIATEFGHTVKRVAESDVEEGLAGDIVDSDENLEPRPPVVTIMGHVDHGKTSLLDALRQTDVVSGEAGGITQHIGAYQVRVASGQRVTFLDTPGHAAFSAMRARGAQVTDIVVLVVAADDGVMPQTVEAIQHAKASGVPIIVAINKMDKQGANPDKVLSELTQHEVIVEQFGGDVQVVKVSALKKEGLEELVEQILLQAEVLNLRANPDRPAEAVVIESKLDKGRGTVATVLVQMGTLKRGDIVVVGAQIGRIRAITNERGQQLQNAGPSEPVEIMGLEGVPEPGNVLNVVENENRAREVADYRARAKKQRTTGIKSTGTSLESMMAKFKDSTAKELPILIKADVQGSAEAIVGSLEKLAHEEVRARVVLSGVGAINESDVQLAKGSGAPVIGFNVRASKEARDLAEREGVEIRYYNIIYDLIDDIKGVMSGMLAPLNRETFLGNAQVLEVFNISKVGKVAGCRVTDGVVRKGAKVRILRDNVVIQEMGVLSTLKRFKDEVNEVQSGQECGMSFGPFQDIKQGDVIECFNVEVVQRSL</sequence>
<dbReference type="SUPFAM" id="SSF52156">
    <property type="entry name" value="Initiation factor IF2/eIF5b, domain 3"/>
    <property type="match status" value="1"/>
</dbReference>
<keyword evidence="7 9" id="KW-0648">Protein biosynthesis</keyword>
<dbReference type="InterPro" id="IPR000178">
    <property type="entry name" value="TF_IF2_bacterial-like"/>
</dbReference>
<evidence type="ECO:0000313" key="14">
    <source>
        <dbReference type="EMBL" id="QGZ97095.1"/>
    </source>
</evidence>
<feature type="domain" description="Tr-type G" evidence="13">
    <location>
        <begin position="356"/>
        <end position="526"/>
    </location>
</feature>
<reference evidence="15" key="1">
    <citation type="submission" date="2019-12" db="EMBL/GenBank/DDBJ databases">
        <title>Complete genome of Terracaulis silvestris 0127_4.</title>
        <authorList>
            <person name="Vieira S."/>
            <person name="Riedel T."/>
            <person name="Sproer C."/>
            <person name="Pascual J."/>
            <person name="Boedeker C."/>
            <person name="Overmann J."/>
        </authorList>
    </citation>
    <scope>NUCLEOTIDE SEQUENCE [LARGE SCALE GENOMIC DNA]</scope>
    <source>
        <strain evidence="15">0127_4</strain>
    </source>
</reference>
<evidence type="ECO:0000256" key="3">
    <source>
        <dbReference type="ARBA" id="ARBA00020675"/>
    </source>
</evidence>
<evidence type="ECO:0000256" key="5">
    <source>
        <dbReference type="ARBA" id="ARBA00022540"/>
    </source>
</evidence>
<dbReference type="FunFam" id="3.40.50.300:FF:000019">
    <property type="entry name" value="Translation initiation factor IF-2"/>
    <property type="match status" value="1"/>
</dbReference>